<dbReference type="SUPFAM" id="SSF53098">
    <property type="entry name" value="Ribonuclease H-like"/>
    <property type="match status" value="1"/>
</dbReference>
<dbReference type="AlphaFoldDB" id="A0AAE1L9D0"/>
<reference evidence="4" key="2">
    <citation type="journal article" date="2023" name="BMC Genomics">
        <title>Pest status, molecular evolution, and epigenetic factors derived from the genome assembly of Frankliniella fusca, a thysanopteran phytovirus vector.</title>
        <authorList>
            <person name="Catto M.A."/>
            <person name="Labadie P.E."/>
            <person name="Jacobson A.L."/>
            <person name="Kennedy G.G."/>
            <person name="Srinivasan R."/>
            <person name="Hunt B.G."/>
        </authorList>
    </citation>
    <scope>NUCLEOTIDE SEQUENCE</scope>
    <source>
        <strain evidence="4">PL_HMW_Pooled</strain>
    </source>
</reference>
<evidence type="ECO:0000313" key="4">
    <source>
        <dbReference type="EMBL" id="KAK3909772.1"/>
    </source>
</evidence>
<sequence length="847" mass="94309">MYTFELTEWTLVETTLACQMISEDHVGVHLKEVFLQMLADWDISLQSKVSAVTSDNGDNIRLALELIEDTPNHITCFGHTINNGVTAVVGVGKCQGLKSSTLKAHSARSWLCGEKVWRAYEKYVHDKAKKPPKMTPSPCKTRWWVDLHIAEAVVHQYKWMWGFASSYWKYFSEIPSREDVSILKAYIKALKPIEKLSTLLCAERYVTSSLILPMTHILDPDSSFYGGEDLVLTESTNIQWEQEENEEIGDVTDDEDEDDIPLSDYAALQPKSIHAQIAEKLNKRYNPPLPADDDDGVRARVEFERAGACNSVLQCCSYLDPGFRSEVLEADRVSAKERLLGEILSFTETGTEGPSSSHSHSAIPTENNSTVASAASARRTVQQEQIGPQVAADPQEKTKKDFNKEIAIYEGLPDAELTDNVFAWWQRHCGSLPLLATLARKYLAIPASSVPSERLFSTGGNVVTDTRRSLTGQHAEMLIFCASNSSHSPRPSNIILLSNYALILEAGTARTTSSVPNPTRRPLKRAPKDLKALGNTIKNLKCWTRQKNDQELFGGIPVYFNQARLLFFSKLYRDPMALYRALLEQLLTEEVVTNPGLSFVEAHSGTKMDPHIHTSRRITNWLWTKSHPKKDKENPDIDGPTETVAGAPGDTSIPTSPASVHHESQTAGVSAADQRLTSTRPEHDGGQTVATGLACLAGLWHWSAAGLVHDLSRYSCPLALSFSKIPPHDRFYVQFSARVPIQTKRQAELMAQHCHKIVLLDETHGTNHHKYQLLTAMVIYDNRRGWPVAHLVTSKSDDETLQYFFSTLKAKLPPDAKVNCVITDDAPSLINGMGMGICEELVHILCK</sequence>
<name>A0AAE1L9D0_9NEOP</name>
<feature type="domain" description="ZSWIM1/3 RNaseH-like" evidence="3">
    <location>
        <begin position="738"/>
        <end position="826"/>
    </location>
</feature>
<gene>
    <name evidence="4" type="ORF">KUF71_019781</name>
</gene>
<feature type="compositionally biased region" description="Polar residues" evidence="1">
    <location>
        <begin position="346"/>
        <end position="369"/>
    </location>
</feature>
<feature type="region of interest" description="Disordered" evidence="1">
    <location>
        <begin position="625"/>
        <end position="673"/>
    </location>
</feature>
<evidence type="ECO:0000256" key="1">
    <source>
        <dbReference type="SAM" id="MobiDB-lite"/>
    </source>
</evidence>
<feature type="region of interest" description="Disordered" evidence="1">
    <location>
        <begin position="346"/>
        <end position="397"/>
    </location>
</feature>
<organism evidence="4 5">
    <name type="scientific">Frankliniella fusca</name>
    <dbReference type="NCBI Taxonomy" id="407009"/>
    <lineage>
        <taxon>Eukaryota</taxon>
        <taxon>Metazoa</taxon>
        <taxon>Ecdysozoa</taxon>
        <taxon>Arthropoda</taxon>
        <taxon>Hexapoda</taxon>
        <taxon>Insecta</taxon>
        <taxon>Pterygota</taxon>
        <taxon>Neoptera</taxon>
        <taxon>Paraneoptera</taxon>
        <taxon>Thysanoptera</taxon>
        <taxon>Terebrantia</taxon>
        <taxon>Thripoidea</taxon>
        <taxon>Thripidae</taxon>
        <taxon>Frankliniella</taxon>
    </lineage>
</organism>
<dbReference type="EMBL" id="JAHWGI010000121">
    <property type="protein sequence ID" value="KAK3909772.1"/>
    <property type="molecule type" value="Genomic_DNA"/>
</dbReference>
<accession>A0AAE1L9D0</accession>
<dbReference type="PANTHER" id="PTHR46481:SF9">
    <property type="entry name" value="ZINC FINGER BED DOMAIN-CONTAINING PROTEIN 1-LIKE"/>
    <property type="match status" value="1"/>
</dbReference>
<dbReference type="Pfam" id="PF05699">
    <property type="entry name" value="Dimer_Tnp_hAT"/>
    <property type="match status" value="1"/>
</dbReference>
<dbReference type="GO" id="GO:0046983">
    <property type="term" value="F:protein dimerization activity"/>
    <property type="evidence" value="ECO:0007669"/>
    <property type="project" value="InterPro"/>
</dbReference>
<keyword evidence="5" id="KW-1185">Reference proteome</keyword>
<feature type="domain" description="HAT C-terminal dimerisation" evidence="2">
    <location>
        <begin position="420"/>
        <end position="484"/>
    </location>
</feature>
<reference evidence="4" key="1">
    <citation type="submission" date="2021-07" db="EMBL/GenBank/DDBJ databases">
        <authorList>
            <person name="Catto M.A."/>
            <person name="Jacobson A."/>
            <person name="Kennedy G."/>
            <person name="Labadie P."/>
            <person name="Hunt B.G."/>
            <person name="Srinivasan R."/>
        </authorList>
    </citation>
    <scope>NUCLEOTIDE SEQUENCE</scope>
    <source>
        <strain evidence="4">PL_HMW_Pooled</strain>
        <tissue evidence="4">Head</tissue>
    </source>
</reference>
<dbReference type="GO" id="GO:0016874">
    <property type="term" value="F:ligase activity"/>
    <property type="evidence" value="ECO:0007669"/>
    <property type="project" value="UniProtKB-KW"/>
</dbReference>
<dbReference type="InterPro" id="IPR052035">
    <property type="entry name" value="ZnF_BED_domain_contain"/>
</dbReference>
<evidence type="ECO:0000259" key="2">
    <source>
        <dbReference type="Pfam" id="PF05699"/>
    </source>
</evidence>
<dbReference type="InterPro" id="IPR012337">
    <property type="entry name" value="RNaseH-like_sf"/>
</dbReference>
<dbReference type="PANTHER" id="PTHR46481">
    <property type="entry name" value="ZINC FINGER BED DOMAIN-CONTAINING PROTEIN 4"/>
    <property type="match status" value="1"/>
</dbReference>
<evidence type="ECO:0000313" key="5">
    <source>
        <dbReference type="Proteomes" id="UP001219518"/>
    </source>
</evidence>
<protein>
    <submittedName>
        <fullName evidence="4">E3 SUMO-protein ligase ZBED1</fullName>
    </submittedName>
</protein>
<keyword evidence="4" id="KW-0436">Ligase</keyword>
<dbReference type="InterPro" id="IPR008906">
    <property type="entry name" value="HATC_C_dom"/>
</dbReference>
<proteinExistence type="predicted"/>
<dbReference type="InterPro" id="IPR048324">
    <property type="entry name" value="ZSWIM1-3_RNaseH-like"/>
</dbReference>
<dbReference type="Proteomes" id="UP001219518">
    <property type="component" value="Unassembled WGS sequence"/>
</dbReference>
<comment type="caution">
    <text evidence="4">The sequence shown here is derived from an EMBL/GenBank/DDBJ whole genome shotgun (WGS) entry which is preliminary data.</text>
</comment>
<evidence type="ECO:0000259" key="3">
    <source>
        <dbReference type="Pfam" id="PF21056"/>
    </source>
</evidence>
<feature type="compositionally biased region" description="Low complexity" evidence="1">
    <location>
        <begin position="370"/>
        <end position="383"/>
    </location>
</feature>
<dbReference type="Pfam" id="PF21056">
    <property type="entry name" value="ZSWIM1-3_RNaseH-like"/>
    <property type="match status" value="1"/>
</dbReference>